<evidence type="ECO:0000313" key="10">
    <source>
        <dbReference type="RefSeq" id="XP_013392437.1"/>
    </source>
</evidence>
<dbReference type="AlphaFoldDB" id="A0A1S3I4Z6"/>
<dbReference type="RefSeq" id="XP_013392440.1">
    <property type="nucleotide sequence ID" value="XM_013536986.1"/>
</dbReference>
<dbReference type="InterPro" id="IPR027370">
    <property type="entry name" value="Znf-RING_euk"/>
</dbReference>
<organism evidence="8 11">
    <name type="scientific">Lingula anatina</name>
    <name type="common">Brachiopod</name>
    <name type="synonym">Lingula unguis</name>
    <dbReference type="NCBI Taxonomy" id="7574"/>
    <lineage>
        <taxon>Eukaryota</taxon>
        <taxon>Metazoa</taxon>
        <taxon>Spiralia</taxon>
        <taxon>Lophotrochozoa</taxon>
        <taxon>Brachiopoda</taxon>
        <taxon>Linguliformea</taxon>
        <taxon>Lingulata</taxon>
        <taxon>Lingulida</taxon>
        <taxon>Linguloidea</taxon>
        <taxon>Lingulidae</taxon>
        <taxon>Lingula</taxon>
    </lineage>
</organism>
<feature type="domain" description="RING-type" evidence="6">
    <location>
        <begin position="18"/>
        <end position="58"/>
    </location>
</feature>
<dbReference type="InterPro" id="IPR001841">
    <property type="entry name" value="Znf_RING"/>
</dbReference>
<evidence type="ECO:0000256" key="3">
    <source>
        <dbReference type="ARBA" id="ARBA00022833"/>
    </source>
</evidence>
<keyword evidence="1 4" id="KW-0479">Metal-binding</keyword>
<evidence type="ECO:0000313" key="8">
    <source>
        <dbReference type="Proteomes" id="UP000085678"/>
    </source>
</evidence>
<dbReference type="RefSeq" id="XP_013392437.1">
    <property type="nucleotide sequence ID" value="XM_013536983.1"/>
</dbReference>
<dbReference type="Proteomes" id="UP000085678">
    <property type="component" value="Unplaced"/>
</dbReference>
<dbReference type="Gene3D" id="3.30.40.10">
    <property type="entry name" value="Zinc/RING finger domain, C3HC4 (zinc finger)"/>
    <property type="match status" value="2"/>
</dbReference>
<evidence type="ECO:0000256" key="1">
    <source>
        <dbReference type="ARBA" id="ARBA00022723"/>
    </source>
</evidence>
<gene>
    <name evidence="9 10 11 12 13" type="primary">LOC106160397</name>
</gene>
<dbReference type="RefSeq" id="XP_013392439.1">
    <property type="nucleotide sequence ID" value="XM_013536985.1"/>
</dbReference>
<dbReference type="RefSeq" id="XP_013392441.1">
    <property type="nucleotide sequence ID" value="XM_013536987.1"/>
</dbReference>
<dbReference type="SMART" id="SM00184">
    <property type="entry name" value="RING"/>
    <property type="match status" value="1"/>
</dbReference>
<feature type="region of interest" description="Disordered" evidence="5">
    <location>
        <begin position="198"/>
        <end position="279"/>
    </location>
</feature>
<sequence>MGLDKALFHENVPGDLICGICRQVFDDPVSNVCPHVFCLKCISQRLRHNSSRVCPVCHKRLKAAPASPPKELVDRILTMKINCTSKCGEVFELRELKGHLNSICLNALVDCDYEEKGCKEKMLRKNLPEHLKQCLYRKTTCEACGYKCLVKDLATHQHKKKCLQIKLKQDIISSVRNANKEIKHHCKSLRDARYHLKQEERKERQARRQSRLNSAASYRSATGSLMSSRKNYANGRGNYDDVTSSTSRVTSGYSVRSYASSKPPLLGPRGSISGGSKFLPAGTGDTSVVGVERGAARQMTPRAPHPSRNEDLSPRERLWCLRCDKPFLMKSNHSSACSFHRGPMLELFGGMCESCGRLDIHKGCLTGYHISNEDDYIERQGGVETF</sequence>
<dbReference type="KEGG" id="lak:106160397"/>
<evidence type="ECO:0000313" key="12">
    <source>
        <dbReference type="RefSeq" id="XP_013392440.1"/>
    </source>
</evidence>
<dbReference type="PROSITE" id="PS50145">
    <property type="entry name" value="ZF_TRAF"/>
    <property type="match status" value="1"/>
</dbReference>
<evidence type="ECO:0000256" key="4">
    <source>
        <dbReference type="PROSITE-ProRule" id="PRU00207"/>
    </source>
</evidence>
<dbReference type="PROSITE" id="PS00518">
    <property type="entry name" value="ZF_RING_1"/>
    <property type="match status" value="1"/>
</dbReference>
<dbReference type="SUPFAM" id="SSF49599">
    <property type="entry name" value="TRAF domain-like"/>
    <property type="match status" value="1"/>
</dbReference>
<dbReference type="GeneID" id="106160397"/>
<accession>A0A1S3I4Z6</accession>
<proteinExistence type="predicted"/>
<dbReference type="PANTHER" id="PTHR10131">
    <property type="entry name" value="TNF RECEPTOR ASSOCIATED FACTOR"/>
    <property type="match status" value="1"/>
</dbReference>
<dbReference type="InterPro" id="IPR001293">
    <property type="entry name" value="Znf_TRAF"/>
</dbReference>
<evidence type="ECO:0000313" key="11">
    <source>
        <dbReference type="RefSeq" id="XP_013392439.1"/>
    </source>
</evidence>
<dbReference type="SUPFAM" id="SSF57850">
    <property type="entry name" value="RING/U-box"/>
    <property type="match status" value="1"/>
</dbReference>
<evidence type="ECO:0000256" key="2">
    <source>
        <dbReference type="ARBA" id="ARBA00022771"/>
    </source>
</evidence>
<dbReference type="Pfam" id="PF02176">
    <property type="entry name" value="zf-TRAF"/>
    <property type="match status" value="1"/>
</dbReference>
<feature type="domain" description="TRAF-type" evidence="7">
    <location>
        <begin position="99"/>
        <end position="148"/>
    </location>
</feature>
<evidence type="ECO:0000313" key="9">
    <source>
        <dbReference type="RefSeq" id="XP_013392436.1"/>
    </source>
</evidence>
<feature type="compositionally biased region" description="Low complexity" evidence="5">
    <location>
        <begin position="240"/>
        <end position="258"/>
    </location>
</feature>
<dbReference type="GO" id="GO:0043122">
    <property type="term" value="P:regulation of canonical NF-kappaB signal transduction"/>
    <property type="evidence" value="ECO:0007669"/>
    <property type="project" value="TreeGrafter"/>
</dbReference>
<dbReference type="STRING" id="7574.A0A1S3I4Z6"/>
<dbReference type="PANTHER" id="PTHR10131:SF157">
    <property type="entry name" value="RECEPTOR-ASSOCIATED FACTOR, PUTATIVE-RELATED"/>
    <property type="match status" value="1"/>
</dbReference>
<dbReference type="GO" id="GO:0008270">
    <property type="term" value="F:zinc ion binding"/>
    <property type="evidence" value="ECO:0007669"/>
    <property type="project" value="UniProtKB-KW"/>
</dbReference>
<dbReference type="InterPro" id="IPR017907">
    <property type="entry name" value="Znf_RING_CS"/>
</dbReference>
<evidence type="ECO:0000259" key="7">
    <source>
        <dbReference type="PROSITE" id="PS50145"/>
    </source>
</evidence>
<keyword evidence="3 4" id="KW-0862">Zinc</keyword>
<dbReference type="InterPro" id="IPR013083">
    <property type="entry name" value="Znf_RING/FYVE/PHD"/>
</dbReference>
<reference evidence="9 10" key="1">
    <citation type="submission" date="2025-04" db="UniProtKB">
        <authorList>
            <consortium name="RefSeq"/>
        </authorList>
    </citation>
    <scope>IDENTIFICATION</scope>
    <source>
        <tissue evidence="9 10">Gonads</tissue>
    </source>
</reference>
<dbReference type="PROSITE" id="PS50089">
    <property type="entry name" value="ZF_RING_2"/>
    <property type="match status" value="1"/>
</dbReference>
<dbReference type="RefSeq" id="XP_013392436.1">
    <property type="nucleotide sequence ID" value="XM_013536982.1"/>
</dbReference>
<protein>
    <submittedName>
        <fullName evidence="9 10">E3 ubiquitin-protein ligase TRIM22</fullName>
    </submittedName>
</protein>
<feature type="zinc finger region" description="TRAF-type" evidence="4">
    <location>
        <begin position="99"/>
        <end position="148"/>
    </location>
</feature>
<evidence type="ECO:0000256" key="5">
    <source>
        <dbReference type="SAM" id="MobiDB-lite"/>
    </source>
</evidence>
<evidence type="ECO:0000313" key="13">
    <source>
        <dbReference type="RefSeq" id="XP_013392441.1"/>
    </source>
</evidence>
<dbReference type="OrthoDB" id="9049620at2759"/>
<dbReference type="Pfam" id="PF13445">
    <property type="entry name" value="zf-RING_UBOX"/>
    <property type="match status" value="1"/>
</dbReference>
<name>A0A1S3I4Z6_LINAN</name>
<evidence type="ECO:0000259" key="6">
    <source>
        <dbReference type="PROSITE" id="PS50089"/>
    </source>
</evidence>
<keyword evidence="2 4" id="KW-0863">Zinc-finger</keyword>
<keyword evidence="8" id="KW-1185">Reference proteome</keyword>
<feature type="compositionally biased region" description="Polar residues" evidence="5">
    <location>
        <begin position="212"/>
        <end position="231"/>
    </location>
</feature>